<name>A0A7S3AHK9_9EUKA</name>
<evidence type="ECO:0000313" key="1">
    <source>
        <dbReference type="EMBL" id="CAE0104913.1"/>
    </source>
</evidence>
<dbReference type="AlphaFoldDB" id="A0A7S3AHK9"/>
<gene>
    <name evidence="1" type="ORF">HERI1096_LOCUS5571</name>
</gene>
<organism evidence="1">
    <name type="scientific">Haptolina ericina</name>
    <dbReference type="NCBI Taxonomy" id="156174"/>
    <lineage>
        <taxon>Eukaryota</taxon>
        <taxon>Haptista</taxon>
        <taxon>Haptophyta</taxon>
        <taxon>Prymnesiophyceae</taxon>
        <taxon>Prymnesiales</taxon>
        <taxon>Prymnesiaceae</taxon>
        <taxon>Haptolina</taxon>
    </lineage>
</organism>
<dbReference type="EMBL" id="HBHX01010040">
    <property type="protein sequence ID" value="CAE0104913.1"/>
    <property type="molecule type" value="Transcribed_RNA"/>
</dbReference>
<accession>A0A7S3AHK9</accession>
<proteinExistence type="predicted"/>
<protein>
    <submittedName>
        <fullName evidence="1">Uncharacterized protein</fullName>
    </submittedName>
</protein>
<sequence>MQCVMGLVEMCYTVSFFERFQEYFDRVEATLQRTPLQATAVLRKKYEYLLKATKTALKRPWWDLQSYMYMAFGSSASAVTSAAGYPLLDVTMTGVRARFLSPPPIRIKQGIRSGNPDRERREEVEMQKVELPGIRVRRSRPTHGAAHELETLTTFLGTIGVSSPEPAHLSTSLSKAVAPLAESRIAPGVLQQRLHDRAQKNAALLADIAKLEA</sequence>
<reference evidence="1" key="1">
    <citation type="submission" date="2021-01" db="EMBL/GenBank/DDBJ databases">
        <authorList>
            <person name="Corre E."/>
            <person name="Pelletier E."/>
            <person name="Niang G."/>
            <person name="Scheremetjew M."/>
            <person name="Finn R."/>
            <person name="Kale V."/>
            <person name="Holt S."/>
            <person name="Cochrane G."/>
            <person name="Meng A."/>
            <person name="Brown T."/>
            <person name="Cohen L."/>
        </authorList>
    </citation>
    <scope>NUCLEOTIDE SEQUENCE</scope>
    <source>
        <strain evidence="1">CCMP281</strain>
    </source>
</reference>